<organism evidence="1 2">
    <name type="scientific">Emiliania huxleyi (strain CCMP1516)</name>
    <dbReference type="NCBI Taxonomy" id="280463"/>
    <lineage>
        <taxon>Eukaryota</taxon>
        <taxon>Haptista</taxon>
        <taxon>Haptophyta</taxon>
        <taxon>Prymnesiophyceae</taxon>
        <taxon>Isochrysidales</taxon>
        <taxon>Noelaerhabdaceae</taxon>
        <taxon>Emiliania</taxon>
    </lineage>
</organism>
<reference evidence="2" key="1">
    <citation type="journal article" date="2013" name="Nature">
        <title>Pan genome of the phytoplankton Emiliania underpins its global distribution.</title>
        <authorList>
            <person name="Read B.A."/>
            <person name="Kegel J."/>
            <person name="Klute M.J."/>
            <person name="Kuo A."/>
            <person name="Lefebvre S.C."/>
            <person name="Maumus F."/>
            <person name="Mayer C."/>
            <person name="Miller J."/>
            <person name="Monier A."/>
            <person name="Salamov A."/>
            <person name="Young J."/>
            <person name="Aguilar M."/>
            <person name="Claverie J.M."/>
            <person name="Frickenhaus S."/>
            <person name="Gonzalez K."/>
            <person name="Herman E.K."/>
            <person name="Lin Y.C."/>
            <person name="Napier J."/>
            <person name="Ogata H."/>
            <person name="Sarno A.F."/>
            <person name="Shmutz J."/>
            <person name="Schroeder D."/>
            <person name="de Vargas C."/>
            <person name="Verret F."/>
            <person name="von Dassow P."/>
            <person name="Valentin K."/>
            <person name="Van de Peer Y."/>
            <person name="Wheeler G."/>
            <person name="Dacks J.B."/>
            <person name="Delwiche C.F."/>
            <person name="Dyhrman S.T."/>
            <person name="Glockner G."/>
            <person name="John U."/>
            <person name="Richards T."/>
            <person name="Worden A.Z."/>
            <person name="Zhang X."/>
            <person name="Grigoriev I.V."/>
            <person name="Allen A.E."/>
            <person name="Bidle K."/>
            <person name="Borodovsky M."/>
            <person name="Bowler C."/>
            <person name="Brownlee C."/>
            <person name="Cock J.M."/>
            <person name="Elias M."/>
            <person name="Gladyshev V.N."/>
            <person name="Groth M."/>
            <person name="Guda C."/>
            <person name="Hadaegh A."/>
            <person name="Iglesias-Rodriguez M.D."/>
            <person name="Jenkins J."/>
            <person name="Jones B.M."/>
            <person name="Lawson T."/>
            <person name="Leese F."/>
            <person name="Lindquist E."/>
            <person name="Lobanov A."/>
            <person name="Lomsadze A."/>
            <person name="Malik S.B."/>
            <person name="Marsh M.E."/>
            <person name="Mackinder L."/>
            <person name="Mock T."/>
            <person name="Mueller-Roeber B."/>
            <person name="Pagarete A."/>
            <person name="Parker M."/>
            <person name="Probert I."/>
            <person name="Quesneville H."/>
            <person name="Raines C."/>
            <person name="Rensing S.A."/>
            <person name="Riano-Pachon D.M."/>
            <person name="Richier S."/>
            <person name="Rokitta S."/>
            <person name="Shiraiwa Y."/>
            <person name="Soanes D.M."/>
            <person name="van der Giezen M."/>
            <person name="Wahlund T.M."/>
            <person name="Williams B."/>
            <person name="Wilson W."/>
            <person name="Wolfe G."/>
            <person name="Wurch L.L."/>
        </authorList>
    </citation>
    <scope>NUCLEOTIDE SEQUENCE</scope>
</reference>
<accession>A0A0D3K4E6</accession>
<dbReference type="EnsemblProtists" id="EOD30631">
    <property type="protein sequence ID" value="EOD30631"/>
    <property type="gene ID" value="EMIHUDRAFT_456506"/>
</dbReference>
<dbReference type="KEGG" id="ehx:EMIHUDRAFT_456506"/>
<evidence type="ECO:0000313" key="2">
    <source>
        <dbReference type="Proteomes" id="UP000013827"/>
    </source>
</evidence>
<dbReference type="Proteomes" id="UP000013827">
    <property type="component" value="Unassembled WGS sequence"/>
</dbReference>
<dbReference type="InterPro" id="IPR027417">
    <property type="entry name" value="P-loop_NTPase"/>
</dbReference>
<protein>
    <recommendedName>
        <fullName evidence="3">Sulfotransferase domain-containing protein</fullName>
    </recommendedName>
</protein>
<name>A0A0D3K4E6_EMIH1</name>
<dbReference type="GeneID" id="17275904"/>
<evidence type="ECO:0000313" key="1">
    <source>
        <dbReference type="EnsemblProtists" id="EOD30631"/>
    </source>
</evidence>
<dbReference type="PaxDb" id="2903-EOD29158"/>
<dbReference type="AlphaFoldDB" id="A0A0D3K4E6"/>
<dbReference type="KEGG" id="ehx:EMIHUDRAFT_456829"/>
<dbReference type="RefSeq" id="XP_005781587.1">
    <property type="nucleotide sequence ID" value="XM_005781530.1"/>
</dbReference>
<dbReference type="Gene3D" id="3.40.50.300">
    <property type="entry name" value="P-loop containing nucleotide triphosphate hydrolases"/>
    <property type="match status" value="1"/>
</dbReference>
<dbReference type="SUPFAM" id="SSF52540">
    <property type="entry name" value="P-loop containing nucleoside triphosphate hydrolases"/>
    <property type="match status" value="1"/>
</dbReference>
<dbReference type="HOGENOM" id="CLU_563152_0_0_1"/>
<proteinExistence type="predicted"/>
<dbReference type="RefSeq" id="XP_005783060.1">
    <property type="nucleotide sequence ID" value="XM_005783003.1"/>
</dbReference>
<sequence>MSDPDWARSTSRAVSAGAAAAAAAATTTAAAAKKAAVVTGEYAVPAAVIAAEHLSVAAAVGYGATCSAVGRGWHATRSAVGPRLERAADMAAEEVAVAWSRATARLGEALLPLREGVARLAESEALEKLAERAAAALSALRWLASVAEGAPLLAAAACGGGGLLLLRWRLRRRAPWLLQSVAAAGEGGGEGARHFSMVRADGAVLPLPGPLQPDLPLALPSPAAGARPHHAEARCRWLAQVVQYRPTDVVLASYPYCGAALVERLAESLSQHGEGRVTLSEFEYVVVTRNPLDACSACYRRGWDPRARGWPFDAHALAWLDGRAGGSFGATGSFCDFYRGWRGAALRYPPAGGRHATRMEALLLQAPGSSWWRENGSDAVGVGDGAERPMVLWLHLEALLREPGREAARLAAFLGLDASDGRLIDGVVSDATFGALREAELQALGGWREDFAPHPGLRGRVEAALKRETRGLGLRYDLGGGEDLQ</sequence>
<dbReference type="GeneID" id="17274704"/>
<keyword evidence="2" id="KW-1185">Reference proteome</keyword>
<reference evidence="1" key="2">
    <citation type="submission" date="2024-10" db="UniProtKB">
        <authorList>
            <consortium name="EnsemblProtists"/>
        </authorList>
    </citation>
    <scope>IDENTIFICATION</scope>
</reference>
<evidence type="ECO:0008006" key="3">
    <source>
        <dbReference type="Google" id="ProtNLM"/>
    </source>
</evidence>
<dbReference type="EnsemblProtists" id="EOD29158">
    <property type="protein sequence ID" value="EOD29158"/>
    <property type="gene ID" value="EMIHUDRAFT_456829"/>
</dbReference>